<protein>
    <submittedName>
        <fullName evidence="7">Transcription factor-like protein DPB</fullName>
    </submittedName>
</protein>
<evidence type="ECO:0000256" key="2">
    <source>
        <dbReference type="ARBA" id="ARBA00023015"/>
    </source>
</evidence>
<comment type="similarity">
    <text evidence="1">Belongs to the E2F/DP family.</text>
</comment>
<evidence type="ECO:0000256" key="3">
    <source>
        <dbReference type="ARBA" id="ARBA00023125"/>
    </source>
</evidence>
<dbReference type="InterPro" id="IPR014889">
    <property type="entry name" value="Transc_factor_DP_C"/>
</dbReference>
<feature type="domain" description="Transcription factor DP C-terminal" evidence="6">
    <location>
        <begin position="132"/>
        <end position="167"/>
    </location>
</feature>
<keyword evidence="3" id="KW-0238">DNA-binding</keyword>
<name>A0A2I0AHM9_9ASPA</name>
<dbReference type="AlphaFoldDB" id="A0A2I0AHM9"/>
<keyword evidence="4" id="KW-0804">Transcription</keyword>
<organism evidence="7 8">
    <name type="scientific">Apostasia shenzhenica</name>
    <dbReference type="NCBI Taxonomy" id="1088818"/>
    <lineage>
        <taxon>Eukaryota</taxon>
        <taxon>Viridiplantae</taxon>
        <taxon>Streptophyta</taxon>
        <taxon>Embryophyta</taxon>
        <taxon>Tracheophyta</taxon>
        <taxon>Spermatophyta</taxon>
        <taxon>Magnoliopsida</taxon>
        <taxon>Liliopsida</taxon>
        <taxon>Asparagales</taxon>
        <taxon>Orchidaceae</taxon>
        <taxon>Apostasioideae</taxon>
        <taxon>Apostasia</taxon>
    </lineage>
</organism>
<dbReference type="OrthoDB" id="552115at2759"/>
<evidence type="ECO:0000256" key="4">
    <source>
        <dbReference type="ARBA" id="ARBA00023163"/>
    </source>
</evidence>
<dbReference type="STRING" id="1088818.A0A2I0AHM9"/>
<dbReference type="Gene3D" id="1.20.140.80">
    <property type="entry name" value="Transcription factor DP"/>
    <property type="match status" value="1"/>
</dbReference>
<accession>A0A2I0AHM9</accession>
<dbReference type="InterPro" id="IPR038168">
    <property type="entry name" value="TF_DP_C_sf"/>
</dbReference>
<proteinExistence type="inferred from homology"/>
<dbReference type="GO" id="GO:0000981">
    <property type="term" value="F:DNA-binding transcription factor activity, RNA polymerase II-specific"/>
    <property type="evidence" value="ECO:0007669"/>
    <property type="project" value="TreeGrafter"/>
</dbReference>
<feature type="compositionally biased region" description="Polar residues" evidence="5">
    <location>
        <begin position="56"/>
        <end position="65"/>
    </location>
</feature>
<dbReference type="Proteomes" id="UP000236161">
    <property type="component" value="Unassembled WGS sequence"/>
</dbReference>
<dbReference type="EMBL" id="KZ451980">
    <property type="protein sequence ID" value="PKA54996.1"/>
    <property type="molecule type" value="Genomic_DNA"/>
</dbReference>
<feature type="region of interest" description="Disordered" evidence="5">
    <location>
        <begin position="42"/>
        <end position="65"/>
    </location>
</feature>
<dbReference type="InterPro" id="IPR037241">
    <property type="entry name" value="E2F-DP_heterodim"/>
</dbReference>
<evidence type="ECO:0000256" key="1">
    <source>
        <dbReference type="ARBA" id="ARBA00010940"/>
    </source>
</evidence>
<dbReference type="GO" id="GO:0000977">
    <property type="term" value="F:RNA polymerase II transcription regulatory region sequence-specific DNA binding"/>
    <property type="evidence" value="ECO:0007669"/>
    <property type="project" value="TreeGrafter"/>
</dbReference>
<gene>
    <name evidence="7" type="primary">DPB</name>
    <name evidence="7" type="ORF">AXF42_Ash003633</name>
</gene>
<dbReference type="PANTHER" id="PTHR12548:SF9">
    <property type="entry name" value="TRANSCRIPTION FACTOR DP"/>
    <property type="match status" value="1"/>
</dbReference>
<dbReference type="GO" id="GO:0005667">
    <property type="term" value="C:transcription regulator complex"/>
    <property type="evidence" value="ECO:0007669"/>
    <property type="project" value="InterPro"/>
</dbReference>
<feature type="compositionally biased region" description="Low complexity" evidence="5">
    <location>
        <begin position="42"/>
        <end position="55"/>
    </location>
</feature>
<keyword evidence="8" id="KW-1185">Reference proteome</keyword>
<sequence>MVSDGKHRPPDDVDKCTVHLPKTSTLGRSSWCTPAFSGCQSASTSGSAGSPSSRSEQAVATTPASDSTFVRRLNHLGIKGDEAGSSQGDARLQMNSLRSFHIPVIMWNLQISGLKVKLILPDHLNILLFHIKIEGLQNLIQRNEQLHGSGDGPSSGVALPFILVQVKQPLFTAFLGYNTLGS</sequence>
<dbReference type="InterPro" id="IPR015648">
    <property type="entry name" value="Transcrpt_fac_DP"/>
</dbReference>
<dbReference type="SUPFAM" id="SSF144074">
    <property type="entry name" value="E2F-DP heterodimerization region"/>
    <property type="match status" value="1"/>
</dbReference>
<evidence type="ECO:0000313" key="8">
    <source>
        <dbReference type="Proteomes" id="UP000236161"/>
    </source>
</evidence>
<keyword evidence="2" id="KW-0805">Transcription regulation</keyword>
<dbReference type="GO" id="GO:0005634">
    <property type="term" value="C:nucleus"/>
    <property type="evidence" value="ECO:0007669"/>
    <property type="project" value="TreeGrafter"/>
</dbReference>
<dbReference type="Pfam" id="PF08781">
    <property type="entry name" value="DP"/>
    <property type="match status" value="1"/>
</dbReference>
<reference evidence="7 8" key="1">
    <citation type="journal article" date="2017" name="Nature">
        <title>The Apostasia genome and the evolution of orchids.</title>
        <authorList>
            <person name="Zhang G.Q."/>
            <person name="Liu K.W."/>
            <person name="Li Z."/>
            <person name="Lohaus R."/>
            <person name="Hsiao Y.Y."/>
            <person name="Niu S.C."/>
            <person name="Wang J.Y."/>
            <person name="Lin Y.C."/>
            <person name="Xu Q."/>
            <person name="Chen L.J."/>
            <person name="Yoshida K."/>
            <person name="Fujiwara S."/>
            <person name="Wang Z.W."/>
            <person name="Zhang Y.Q."/>
            <person name="Mitsuda N."/>
            <person name="Wang M."/>
            <person name="Liu G.H."/>
            <person name="Pecoraro L."/>
            <person name="Huang H.X."/>
            <person name="Xiao X.J."/>
            <person name="Lin M."/>
            <person name="Wu X.Y."/>
            <person name="Wu W.L."/>
            <person name="Chen Y.Y."/>
            <person name="Chang S.B."/>
            <person name="Sakamoto S."/>
            <person name="Ohme-Takagi M."/>
            <person name="Yagi M."/>
            <person name="Zeng S.J."/>
            <person name="Shen C.Y."/>
            <person name="Yeh C.M."/>
            <person name="Luo Y.B."/>
            <person name="Tsai W.C."/>
            <person name="Van de Peer Y."/>
            <person name="Liu Z.J."/>
        </authorList>
    </citation>
    <scope>NUCLEOTIDE SEQUENCE [LARGE SCALE GENOMIC DNA]</scope>
    <source>
        <strain evidence="8">cv. Shenzhen</strain>
        <tissue evidence="7">Stem</tissue>
    </source>
</reference>
<evidence type="ECO:0000256" key="5">
    <source>
        <dbReference type="SAM" id="MobiDB-lite"/>
    </source>
</evidence>
<evidence type="ECO:0000259" key="6">
    <source>
        <dbReference type="Pfam" id="PF08781"/>
    </source>
</evidence>
<evidence type="ECO:0000313" key="7">
    <source>
        <dbReference type="EMBL" id="PKA54996.1"/>
    </source>
</evidence>
<dbReference type="GO" id="GO:0051726">
    <property type="term" value="P:regulation of cell cycle"/>
    <property type="evidence" value="ECO:0007669"/>
    <property type="project" value="InterPro"/>
</dbReference>
<dbReference type="PANTHER" id="PTHR12548">
    <property type="entry name" value="TRANSCRIPTION FACTOR DP"/>
    <property type="match status" value="1"/>
</dbReference>